<evidence type="ECO:0000313" key="9">
    <source>
        <dbReference type="Proteomes" id="UP000651668"/>
    </source>
</evidence>
<keyword evidence="9" id="KW-1185">Reference proteome</keyword>
<dbReference type="PANTHER" id="PTHR32322">
    <property type="entry name" value="INNER MEMBRANE TRANSPORTER"/>
    <property type="match status" value="1"/>
</dbReference>
<name>A0A916UCH3_9SPHI</name>
<evidence type="ECO:0000313" key="8">
    <source>
        <dbReference type="EMBL" id="GGC67221.1"/>
    </source>
</evidence>
<keyword evidence="3 6" id="KW-0812">Transmembrane</keyword>
<accession>A0A916UCH3</accession>
<gene>
    <name evidence="8" type="ORF">GCM10011387_20820</name>
</gene>
<comment type="similarity">
    <text evidence="2">Belongs to the EamA transporter family.</text>
</comment>
<feature type="transmembrane region" description="Helical" evidence="6">
    <location>
        <begin position="263"/>
        <end position="284"/>
    </location>
</feature>
<comment type="caution">
    <text evidence="8">The sequence shown here is derived from an EMBL/GenBank/DDBJ whole genome shotgun (WGS) entry which is preliminary data.</text>
</comment>
<feature type="domain" description="EamA" evidence="7">
    <location>
        <begin position="2"/>
        <end position="130"/>
    </location>
</feature>
<reference evidence="8" key="1">
    <citation type="journal article" date="2014" name="Int. J. Syst. Evol. Microbiol.">
        <title>Complete genome sequence of Corynebacterium casei LMG S-19264T (=DSM 44701T), isolated from a smear-ripened cheese.</title>
        <authorList>
            <consortium name="US DOE Joint Genome Institute (JGI-PGF)"/>
            <person name="Walter F."/>
            <person name="Albersmeier A."/>
            <person name="Kalinowski J."/>
            <person name="Ruckert C."/>
        </authorList>
    </citation>
    <scope>NUCLEOTIDE SEQUENCE</scope>
    <source>
        <strain evidence="8">CGMCC 1.15343</strain>
    </source>
</reference>
<evidence type="ECO:0000256" key="4">
    <source>
        <dbReference type="ARBA" id="ARBA00022989"/>
    </source>
</evidence>
<dbReference type="GO" id="GO:0016020">
    <property type="term" value="C:membrane"/>
    <property type="evidence" value="ECO:0007669"/>
    <property type="project" value="UniProtKB-SubCell"/>
</dbReference>
<proteinExistence type="inferred from homology"/>
<feature type="transmembrane region" description="Helical" evidence="6">
    <location>
        <begin position="62"/>
        <end position="78"/>
    </location>
</feature>
<dbReference type="RefSeq" id="WP_188626836.1">
    <property type="nucleotide sequence ID" value="NZ_BMIL01000006.1"/>
</dbReference>
<feature type="transmembrane region" description="Helical" evidence="6">
    <location>
        <begin position="203"/>
        <end position="223"/>
    </location>
</feature>
<feature type="transmembrane region" description="Helical" evidence="6">
    <location>
        <begin position="6"/>
        <end position="22"/>
    </location>
</feature>
<feature type="transmembrane region" description="Helical" evidence="6">
    <location>
        <begin position="34"/>
        <end position="56"/>
    </location>
</feature>
<feature type="transmembrane region" description="Helical" evidence="6">
    <location>
        <begin position="90"/>
        <end position="107"/>
    </location>
</feature>
<keyword evidence="5 6" id="KW-0472">Membrane</keyword>
<feature type="transmembrane region" description="Helical" evidence="6">
    <location>
        <begin position="113"/>
        <end position="131"/>
    </location>
</feature>
<dbReference type="InterPro" id="IPR037185">
    <property type="entry name" value="EmrE-like"/>
</dbReference>
<comment type="subcellular location">
    <subcellularLocation>
        <location evidence="1">Membrane</location>
        <topology evidence="1">Multi-pass membrane protein</topology>
    </subcellularLocation>
</comment>
<dbReference type="AlphaFoldDB" id="A0A916UCH3"/>
<evidence type="ECO:0000256" key="3">
    <source>
        <dbReference type="ARBA" id="ARBA00022692"/>
    </source>
</evidence>
<sequence>MVYIFISVICSVTVGVLFKLASRYSINIQQAIAWNYLTAIILSLLLFKPAVAQLSLPSTPTYYILGILLPTIFWILSRSVKAVGIARTDIAQRLSLIIPLLAAYLIFQEAFGGVKIVGLVLAFLSVVLMLINKGNAKSKASIIFPVLVFLGFGTVDILFKQIAADPSRPYATILLLVFLIAFPLALAAALYQRFKYQRSFKLVNVLYGMLLGMFNFMNIFFYLKAHQALSAQPSLVFASMNIGVVVLGTLLGYFLFKEQLSKLNFAGVGLAIVAIVMITIAQYYGS</sequence>
<evidence type="ECO:0000256" key="6">
    <source>
        <dbReference type="SAM" id="Phobius"/>
    </source>
</evidence>
<evidence type="ECO:0000256" key="1">
    <source>
        <dbReference type="ARBA" id="ARBA00004141"/>
    </source>
</evidence>
<dbReference type="SUPFAM" id="SSF103481">
    <property type="entry name" value="Multidrug resistance efflux transporter EmrE"/>
    <property type="match status" value="2"/>
</dbReference>
<evidence type="ECO:0000256" key="5">
    <source>
        <dbReference type="ARBA" id="ARBA00023136"/>
    </source>
</evidence>
<feature type="domain" description="EamA" evidence="7">
    <location>
        <begin position="142"/>
        <end position="279"/>
    </location>
</feature>
<dbReference type="PANTHER" id="PTHR32322:SF2">
    <property type="entry name" value="EAMA DOMAIN-CONTAINING PROTEIN"/>
    <property type="match status" value="1"/>
</dbReference>
<organism evidence="8 9">
    <name type="scientific">Pedobacter quisquiliarum</name>
    <dbReference type="NCBI Taxonomy" id="1834438"/>
    <lineage>
        <taxon>Bacteria</taxon>
        <taxon>Pseudomonadati</taxon>
        <taxon>Bacteroidota</taxon>
        <taxon>Sphingobacteriia</taxon>
        <taxon>Sphingobacteriales</taxon>
        <taxon>Sphingobacteriaceae</taxon>
        <taxon>Pedobacter</taxon>
    </lineage>
</organism>
<evidence type="ECO:0000259" key="7">
    <source>
        <dbReference type="Pfam" id="PF00892"/>
    </source>
</evidence>
<dbReference type="EMBL" id="BMIL01000006">
    <property type="protein sequence ID" value="GGC67221.1"/>
    <property type="molecule type" value="Genomic_DNA"/>
</dbReference>
<dbReference type="Gene3D" id="1.10.3730.20">
    <property type="match status" value="1"/>
</dbReference>
<dbReference type="InterPro" id="IPR000620">
    <property type="entry name" value="EamA_dom"/>
</dbReference>
<dbReference type="InterPro" id="IPR050638">
    <property type="entry name" value="AA-Vitamin_Transporters"/>
</dbReference>
<dbReference type="Pfam" id="PF00892">
    <property type="entry name" value="EamA"/>
    <property type="match status" value="2"/>
</dbReference>
<protein>
    <recommendedName>
        <fullName evidence="7">EamA domain-containing protein</fullName>
    </recommendedName>
</protein>
<keyword evidence="4 6" id="KW-1133">Transmembrane helix</keyword>
<reference evidence="8" key="2">
    <citation type="submission" date="2020-09" db="EMBL/GenBank/DDBJ databases">
        <authorList>
            <person name="Sun Q."/>
            <person name="Zhou Y."/>
        </authorList>
    </citation>
    <scope>NUCLEOTIDE SEQUENCE</scope>
    <source>
        <strain evidence="8">CGMCC 1.15343</strain>
    </source>
</reference>
<feature type="transmembrane region" description="Helical" evidence="6">
    <location>
        <begin position="235"/>
        <end position="256"/>
    </location>
</feature>
<evidence type="ECO:0000256" key="2">
    <source>
        <dbReference type="ARBA" id="ARBA00007362"/>
    </source>
</evidence>
<dbReference type="Proteomes" id="UP000651668">
    <property type="component" value="Unassembled WGS sequence"/>
</dbReference>
<feature type="transmembrane region" description="Helical" evidence="6">
    <location>
        <begin position="143"/>
        <end position="164"/>
    </location>
</feature>
<feature type="transmembrane region" description="Helical" evidence="6">
    <location>
        <begin position="170"/>
        <end position="191"/>
    </location>
</feature>